<evidence type="ECO:0000313" key="3">
    <source>
        <dbReference type="Proteomes" id="UP000009007"/>
    </source>
</evidence>
<feature type="region of interest" description="Disordered" evidence="1">
    <location>
        <begin position="1"/>
        <end position="22"/>
    </location>
</feature>
<evidence type="ECO:0000256" key="1">
    <source>
        <dbReference type="SAM" id="MobiDB-lite"/>
    </source>
</evidence>
<accession>I7LLG2</accession>
<protein>
    <submittedName>
        <fullName evidence="2">Uncharacterized protein</fullName>
    </submittedName>
</protein>
<dbReference type="RefSeq" id="WP_014866316.1">
    <property type="nucleotide sequence ID" value="NC_018227.2"/>
</dbReference>
<gene>
    <name evidence="2" type="ordered locus">BN140_0416</name>
</gene>
<evidence type="ECO:0000313" key="2">
    <source>
        <dbReference type="EMBL" id="CCJ35339.1"/>
    </source>
</evidence>
<dbReference type="EMBL" id="HE964772">
    <property type="protein sequence ID" value="CCJ35339.1"/>
    <property type="molecule type" value="Genomic_DNA"/>
</dbReference>
<keyword evidence="3" id="KW-1185">Reference proteome</keyword>
<proteinExistence type="predicted"/>
<dbReference type="Proteomes" id="UP000009007">
    <property type="component" value="Chromosome I"/>
</dbReference>
<dbReference type="GeneID" id="13353972"/>
<dbReference type="BioCyc" id="MBOU1201294:BN140_RS02060-MONOMER"/>
<name>I7LLG2_METBM</name>
<dbReference type="PATRIC" id="fig|1201294.9.peg.446"/>
<dbReference type="HOGENOM" id="CLU_170797_0_0_2"/>
<reference evidence="3" key="1">
    <citation type="journal article" date="2012" name="J. Bacteriol.">
        <title>Complete genome sequence of the hydrogenotrophic, methanogenic archaeon Methanoculleus bourgensis strain MS2T, isolated from a sewage sludge digester.</title>
        <authorList>
            <person name="Maus I."/>
            <person name="Wibberg D."/>
            <person name="Stantscheff R."/>
            <person name="Eikmeyer F.G."/>
            <person name="Seffner A."/>
            <person name="Boelter J."/>
            <person name="Szczepanowski R."/>
            <person name="Blom J."/>
            <person name="Jaenicke S."/>
            <person name="Konig H."/>
            <person name="Puhler A."/>
            <person name="Schluter A."/>
        </authorList>
    </citation>
    <scope>NUCLEOTIDE SEQUENCE [LARGE SCALE GENOMIC DNA]</scope>
    <source>
        <strain evidence="3">ATCC 43281 / DSM 3045 / OCM 15 / MS2</strain>
    </source>
</reference>
<organism evidence="2 3">
    <name type="scientific">Methanoculleus bourgensis (strain ATCC 43281 / DSM 3045 / OCM 15 / MS2)</name>
    <name type="common">Methanogenium bourgense</name>
    <dbReference type="NCBI Taxonomy" id="1201294"/>
    <lineage>
        <taxon>Archaea</taxon>
        <taxon>Methanobacteriati</taxon>
        <taxon>Methanobacteriota</taxon>
        <taxon>Stenosarchaea group</taxon>
        <taxon>Methanomicrobia</taxon>
        <taxon>Methanomicrobiales</taxon>
        <taxon>Methanomicrobiaceae</taxon>
        <taxon>Methanoculleus</taxon>
    </lineage>
</organism>
<dbReference type="AlphaFoldDB" id="I7LLG2"/>
<dbReference type="KEGG" id="mbg:BN140_0416"/>
<sequence>MSEEHGHFEQGRWVEDPEPAADAPVIEEQIQEASRSVQKAIDDVVGLGHHLFGTQEGREHIERKARAAGADLSRAINDVAESARRALKRH</sequence>
<feature type="compositionally biased region" description="Basic and acidic residues" evidence="1">
    <location>
        <begin position="1"/>
        <end position="15"/>
    </location>
</feature>